<proteinExistence type="predicted"/>
<dbReference type="Proteomes" id="UP001341135">
    <property type="component" value="Chromosome"/>
</dbReference>
<name>A0ABM8IX33_9CREN</name>
<sequence>MDYTISEASCSNLVREFIRTLASRVKHDIESGKPRLTLVDVVKLASEFIEKHGSCNTPLGSAYLVFLFGQLDSLNKIVFDKSMEAMSAHLENVVEEVYSILSLMLTRYALHEINLINNVAAILRSGMSLDNERVIRLLSIVEPFIFAAIARYLAVVYLVSVTPSERLSRMTVHLERVISGYMTEEERAFTAIKFYVNMAVAQAEPASGGSDAGEASEDNRGYPTET</sequence>
<dbReference type="RefSeq" id="WP_338249087.1">
    <property type="nucleotide sequence ID" value="NZ_AP028907.1"/>
</dbReference>
<keyword evidence="3" id="KW-1185">Reference proteome</keyword>
<organism evidence="2 3">
    <name type="scientific">Pyrodictium abyssi</name>
    <dbReference type="NCBI Taxonomy" id="54256"/>
    <lineage>
        <taxon>Archaea</taxon>
        <taxon>Thermoproteota</taxon>
        <taxon>Thermoprotei</taxon>
        <taxon>Desulfurococcales</taxon>
        <taxon>Pyrodictiaceae</taxon>
        <taxon>Pyrodictium</taxon>
    </lineage>
</organism>
<protein>
    <submittedName>
        <fullName evidence="2">Uncharacterized protein</fullName>
    </submittedName>
</protein>
<dbReference type="EMBL" id="AP028907">
    <property type="protein sequence ID" value="BES82099.1"/>
    <property type="molecule type" value="Genomic_DNA"/>
</dbReference>
<evidence type="ECO:0000313" key="2">
    <source>
        <dbReference type="EMBL" id="BES82099.1"/>
    </source>
</evidence>
<reference evidence="2 3" key="1">
    <citation type="submission" date="2023-09" db="EMBL/GenBank/DDBJ databases">
        <title>Pyrofollis japonicus gen. nov. sp. nov., a novel member of the family Pyrodictiaceae isolated from the Iheya North hydrothermal field.</title>
        <authorList>
            <person name="Miyazaki U."/>
            <person name="Sanari M."/>
            <person name="Tame A."/>
            <person name="Kitajima M."/>
            <person name="Okamoto A."/>
            <person name="Sawayama S."/>
            <person name="Miyazaki J."/>
            <person name="Takai K."/>
            <person name="Nakagawa S."/>
        </authorList>
    </citation>
    <scope>NUCLEOTIDE SEQUENCE [LARGE SCALE GENOMIC DNA]</scope>
    <source>
        <strain evidence="2 3">AV2</strain>
    </source>
</reference>
<accession>A0ABM8IX33</accession>
<evidence type="ECO:0000256" key="1">
    <source>
        <dbReference type="SAM" id="MobiDB-lite"/>
    </source>
</evidence>
<gene>
    <name evidence="2" type="ORF">PABY_16660</name>
</gene>
<dbReference type="GeneID" id="89289674"/>
<feature type="region of interest" description="Disordered" evidence="1">
    <location>
        <begin position="204"/>
        <end position="226"/>
    </location>
</feature>
<evidence type="ECO:0000313" key="3">
    <source>
        <dbReference type="Proteomes" id="UP001341135"/>
    </source>
</evidence>